<evidence type="ECO:0000313" key="2">
    <source>
        <dbReference type="EMBL" id="MEM0573053.1"/>
    </source>
</evidence>
<evidence type="ECO:0000313" key="4">
    <source>
        <dbReference type="Proteomes" id="UP001390963"/>
    </source>
</evidence>
<dbReference type="Proteomes" id="UP001388259">
    <property type="component" value="Unassembled WGS sequence"/>
</dbReference>
<name>A0AB35YRU9_9FLAO</name>
<organism evidence="1 3">
    <name type="scientific">Aequorivita flava</name>
    <dbReference type="NCBI Taxonomy" id="3114371"/>
    <lineage>
        <taxon>Bacteria</taxon>
        <taxon>Pseudomonadati</taxon>
        <taxon>Bacteroidota</taxon>
        <taxon>Flavobacteriia</taxon>
        <taxon>Flavobacteriales</taxon>
        <taxon>Flavobacteriaceae</taxon>
        <taxon>Aequorivita</taxon>
    </lineage>
</organism>
<evidence type="ECO:0008006" key="5">
    <source>
        <dbReference type="Google" id="ProtNLM"/>
    </source>
</evidence>
<comment type="caution">
    <text evidence="1">The sequence shown here is derived from an EMBL/GenBank/DDBJ whole genome shotgun (WGS) entry which is preliminary data.</text>
</comment>
<gene>
    <name evidence="2" type="ORF">VZD24_05970</name>
    <name evidence="1" type="ORF">VZD85_06600</name>
</gene>
<accession>A0AB35YRU9</accession>
<evidence type="ECO:0000313" key="1">
    <source>
        <dbReference type="EMBL" id="MEM0518015.1"/>
    </source>
</evidence>
<keyword evidence="4" id="KW-1185">Reference proteome</keyword>
<dbReference type="AlphaFoldDB" id="A0AB35YRU9"/>
<dbReference type="EMBL" id="JAZBJM010000003">
    <property type="protein sequence ID" value="MEM0518015.1"/>
    <property type="molecule type" value="Genomic_DNA"/>
</dbReference>
<evidence type="ECO:0000313" key="3">
    <source>
        <dbReference type="Proteomes" id="UP001388259"/>
    </source>
</evidence>
<proteinExistence type="predicted"/>
<reference evidence="1 4" key="1">
    <citation type="submission" date="2024-01" db="EMBL/GenBank/DDBJ databases">
        <title>Aequorivita flavus sp. nov., isolated from deep-sea sediment.</title>
        <authorList>
            <person name="Chen X."/>
        </authorList>
    </citation>
    <scope>NUCLEOTIDE SEQUENCE</scope>
    <source>
        <strain evidence="1">MCCC 1A16923</strain>
        <strain evidence="2 4">MCCC 1A16935</strain>
    </source>
</reference>
<dbReference type="EMBL" id="JBANCF010000003">
    <property type="protein sequence ID" value="MEM0573053.1"/>
    <property type="molecule type" value="Genomic_DNA"/>
</dbReference>
<dbReference type="RefSeq" id="WP_279449257.1">
    <property type="nucleotide sequence ID" value="NZ_JAZBJM010000003.1"/>
</dbReference>
<sequence>MRTYWHYSLILFFCTSFGQSIFAQGISMSPTRLFFTGNPGETISQPVILNNSSETDYVFNINTKDWKREEDGNKVYFEPGTLENSNATWISTTESSVNLPAKSTKEIIVTMKIPVDASASAVTNSMLFFTQIGKQKDKAEQQKGIGIIALFEFGLHVYCTPPNNNTLSLEIMSIEDISDENTTSRKVAIGIENDGNVINDASVELELTNTSTGEELKLNPINISMLPGTKQVVKFNLPEGLTGTYLGVTIIKMAGTNDLRVGEKTFEF</sequence>
<protein>
    <recommendedName>
        <fullName evidence="5">Fn3-like domain-containing protein</fullName>
    </recommendedName>
</protein>
<dbReference type="Proteomes" id="UP001390963">
    <property type="component" value="Unassembled WGS sequence"/>
</dbReference>